<organism evidence="2 3">
    <name type="scientific">Candidatus Pristimantibacillus lignocellulolyticus</name>
    <dbReference type="NCBI Taxonomy" id="2994561"/>
    <lineage>
        <taxon>Bacteria</taxon>
        <taxon>Bacillati</taxon>
        <taxon>Bacillota</taxon>
        <taxon>Bacilli</taxon>
        <taxon>Bacillales</taxon>
        <taxon>Paenibacillaceae</taxon>
        <taxon>Candidatus Pristimantibacillus</taxon>
    </lineage>
</organism>
<keyword evidence="1" id="KW-1133">Transmembrane helix</keyword>
<feature type="transmembrane region" description="Helical" evidence="1">
    <location>
        <begin position="64"/>
        <end position="86"/>
    </location>
</feature>
<accession>A0A9J6ZCI1</accession>
<dbReference type="AlphaFoldDB" id="A0A9J6ZCI1"/>
<evidence type="ECO:0000313" key="2">
    <source>
        <dbReference type="EMBL" id="URN93732.1"/>
    </source>
</evidence>
<reference evidence="2" key="1">
    <citation type="submission" date="2022-05" db="EMBL/GenBank/DDBJ databases">
        <title>Novel bacterial taxa in a minimal lignocellulolytic consortium and its capacity to transform plastics disclosed by genome-resolved metagenomics.</title>
        <authorList>
            <person name="Rodriguez C.A.D."/>
            <person name="Diaz-Garcia L."/>
            <person name="Herrera K."/>
            <person name="Tarazona N.A."/>
            <person name="Sproer C."/>
            <person name="Overmann J."/>
            <person name="Jimenez D.J."/>
        </authorList>
    </citation>
    <scope>NUCLEOTIDE SEQUENCE</scope>
    <source>
        <strain evidence="2">MAG5</strain>
    </source>
</reference>
<keyword evidence="1" id="KW-0812">Transmembrane</keyword>
<keyword evidence="1" id="KW-0472">Membrane</keyword>
<feature type="transmembrane region" description="Helical" evidence="1">
    <location>
        <begin position="38"/>
        <end position="57"/>
    </location>
</feature>
<name>A0A9J6ZCI1_9BACL</name>
<dbReference type="EMBL" id="CP097899">
    <property type="protein sequence ID" value="URN93732.1"/>
    <property type="molecule type" value="Genomic_DNA"/>
</dbReference>
<sequence>MTATSVMRLLVMILLTPMLFIMINELLFYFVYHDNLHYNYMLILFLLITSLFAYITYKSYDKHYLGIAFINIVSGPILYFLFLLTFGGSTKLQGDDYLVGFIFFTQLALTIFSLLSGTILGVLIKLITSTRTIVVEDR</sequence>
<dbReference type="KEGG" id="plig:NAG76_18160"/>
<evidence type="ECO:0000313" key="3">
    <source>
        <dbReference type="Proteomes" id="UP001056756"/>
    </source>
</evidence>
<feature type="transmembrane region" description="Helical" evidence="1">
    <location>
        <begin position="9"/>
        <end position="32"/>
    </location>
</feature>
<feature type="transmembrane region" description="Helical" evidence="1">
    <location>
        <begin position="98"/>
        <end position="124"/>
    </location>
</feature>
<evidence type="ECO:0000256" key="1">
    <source>
        <dbReference type="SAM" id="Phobius"/>
    </source>
</evidence>
<proteinExistence type="predicted"/>
<gene>
    <name evidence="2" type="ORF">NAG76_18160</name>
</gene>
<dbReference type="Proteomes" id="UP001056756">
    <property type="component" value="Chromosome"/>
</dbReference>
<protein>
    <submittedName>
        <fullName evidence="2">Uncharacterized protein</fullName>
    </submittedName>
</protein>